<keyword evidence="2" id="KW-1185">Reference proteome</keyword>
<proteinExistence type="predicted"/>
<protein>
    <submittedName>
        <fullName evidence="1">HTH homing endonuclease</fullName>
    </submittedName>
</protein>
<keyword evidence="1" id="KW-0378">Hydrolase</keyword>
<dbReference type="EMBL" id="MN877442">
    <property type="protein sequence ID" value="QHZ59820.1"/>
    <property type="molecule type" value="Genomic_DNA"/>
</dbReference>
<dbReference type="GeneID" id="55626484"/>
<evidence type="ECO:0000313" key="2">
    <source>
        <dbReference type="Proteomes" id="UP000479357"/>
    </source>
</evidence>
<name>A0A6C0R0Q4_9CAUD</name>
<dbReference type="KEGG" id="vg:55626484"/>
<sequence length="270" mass="31801">MRKTKDGNLKEGDIYRGFKINRVFFNGVRKLDIICSCGNIQERLISNMRNRGTKGCNHCTVNHINKSKVTHGLSYHPLYKTYRGMIARCYHGNHPSYHRYGGRGIKVCDRWLESFENFLKDVGEKPDNTYSLDRKDNEGDYEPTNCRWATQKQQCNNFSANHIVKYEGTRYTLSELADKIGVKQNTLTYRLKRGWSLREAVKGKRAEKFNQPYKNNLPPEDFITMLDCVYVNRESLKEVARKFEVSESNLSRIVRRPDVLNYWRENSEYR</sequence>
<dbReference type="Proteomes" id="UP000479357">
    <property type="component" value="Segment"/>
</dbReference>
<dbReference type="RefSeq" id="YP_009855744.1">
    <property type="nucleotide sequence ID" value="NC_048847.1"/>
</dbReference>
<keyword evidence="1" id="KW-0255">Endonuclease</keyword>
<reference evidence="1 2" key="1">
    <citation type="submission" date="2019-12" db="EMBL/GenBank/DDBJ databases">
        <title>Alteromonas phage V22 represents a new genus of marine bacteriophages that requires a novel tail fiber chaperone for host recognition.</title>
        <authorList>
            <person name="Gonzalez-Serrano R."/>
            <person name="Dunne M."/>
            <person name="Rosselli R."/>
            <person name="Martin-Cuadrado A.-B."/>
            <person name="Grosboillot V."/>
            <person name="Zinsli L."/>
            <person name="Roda-Garcia J.J."/>
            <person name="Loessner M.J."/>
            <person name="Rodriguez-Valera F."/>
        </authorList>
    </citation>
    <scope>NUCLEOTIDE SEQUENCE [LARGE SCALE GENOMIC DNA]</scope>
</reference>
<dbReference type="GO" id="GO:0004519">
    <property type="term" value="F:endonuclease activity"/>
    <property type="evidence" value="ECO:0007669"/>
    <property type="project" value="UniProtKB-KW"/>
</dbReference>
<accession>A0A6C0R0Q4</accession>
<keyword evidence="1" id="KW-0540">Nuclease</keyword>
<organism evidence="1 2">
    <name type="scientific">Alteromonas phage vB_AmeM_PT11-V22</name>
    <dbReference type="NCBI Taxonomy" id="2704031"/>
    <lineage>
        <taxon>Viruses</taxon>
        <taxon>Duplodnaviria</taxon>
        <taxon>Heunggongvirae</taxon>
        <taxon>Uroviricota</taxon>
        <taxon>Caudoviricetes</taxon>
        <taxon>Myoalterovirus</taxon>
        <taxon>Myoalterovirus PT11V22</taxon>
    </lineage>
</organism>
<evidence type="ECO:0000313" key="1">
    <source>
        <dbReference type="EMBL" id="QHZ59820.1"/>
    </source>
</evidence>